<dbReference type="SMART" id="SM00667">
    <property type="entry name" value="LisH"/>
    <property type="match status" value="1"/>
</dbReference>
<organism evidence="3 4">
    <name type="scientific">Geotrypetes seraphini</name>
    <name type="common">Gaboon caecilian</name>
    <name type="synonym">Caecilia seraphini</name>
    <dbReference type="NCBI Taxonomy" id="260995"/>
    <lineage>
        <taxon>Eukaryota</taxon>
        <taxon>Metazoa</taxon>
        <taxon>Chordata</taxon>
        <taxon>Craniata</taxon>
        <taxon>Vertebrata</taxon>
        <taxon>Euteleostomi</taxon>
        <taxon>Amphibia</taxon>
        <taxon>Gymnophiona</taxon>
        <taxon>Geotrypetes</taxon>
    </lineage>
</organism>
<dbReference type="InParanoid" id="A0A6P8R1D4"/>
<feature type="region of interest" description="Disordered" evidence="1">
    <location>
        <begin position="403"/>
        <end position="426"/>
    </location>
</feature>
<feature type="compositionally biased region" description="Polar residues" evidence="1">
    <location>
        <begin position="1127"/>
        <end position="1136"/>
    </location>
</feature>
<evidence type="ECO:0000256" key="1">
    <source>
        <dbReference type="SAM" id="MobiDB-lite"/>
    </source>
</evidence>
<dbReference type="PANTHER" id="PTHR15087">
    <property type="entry name" value="PROTEIN NPAT"/>
    <property type="match status" value="1"/>
</dbReference>
<feature type="compositionally biased region" description="Polar residues" evidence="1">
    <location>
        <begin position="1075"/>
        <end position="1085"/>
    </location>
</feature>
<feature type="region of interest" description="Disordered" evidence="1">
    <location>
        <begin position="1252"/>
        <end position="1321"/>
    </location>
</feature>
<feature type="compositionally biased region" description="Polar residues" evidence="1">
    <location>
        <begin position="995"/>
        <end position="1013"/>
    </location>
</feature>
<protein>
    <submittedName>
        <fullName evidence="4">Protein NPAT isoform X1</fullName>
    </submittedName>
</protein>
<feature type="compositionally biased region" description="Polar residues" evidence="1">
    <location>
        <begin position="169"/>
        <end position="187"/>
    </location>
</feature>
<dbReference type="Proteomes" id="UP000515159">
    <property type="component" value="Chromosome 6"/>
</dbReference>
<accession>A0A6P8R1D4</accession>
<evidence type="ECO:0000313" key="4">
    <source>
        <dbReference type="RefSeq" id="XP_033803699.1"/>
    </source>
</evidence>
<dbReference type="GO" id="GO:0003712">
    <property type="term" value="F:transcription coregulator activity"/>
    <property type="evidence" value="ECO:0007669"/>
    <property type="project" value="TreeGrafter"/>
</dbReference>
<dbReference type="RefSeq" id="XP_033803699.1">
    <property type="nucleotide sequence ID" value="XM_033947808.1"/>
</dbReference>
<evidence type="ECO:0000313" key="3">
    <source>
        <dbReference type="Proteomes" id="UP000515159"/>
    </source>
</evidence>
<gene>
    <name evidence="4" type="primary">LOC117362065</name>
</gene>
<feature type="region of interest" description="Disordered" evidence="1">
    <location>
        <begin position="169"/>
        <end position="230"/>
    </location>
</feature>
<feature type="compositionally biased region" description="Polar residues" evidence="1">
    <location>
        <begin position="373"/>
        <end position="389"/>
    </location>
</feature>
<feature type="region of interest" description="Disordered" evidence="1">
    <location>
        <begin position="1073"/>
        <end position="1136"/>
    </location>
</feature>
<feature type="compositionally biased region" description="Polar residues" evidence="1">
    <location>
        <begin position="1036"/>
        <end position="1054"/>
    </location>
</feature>
<feature type="compositionally biased region" description="Basic and acidic residues" evidence="1">
    <location>
        <begin position="1021"/>
        <end position="1035"/>
    </location>
</feature>
<feature type="compositionally biased region" description="Polar residues" evidence="1">
    <location>
        <begin position="1344"/>
        <end position="1362"/>
    </location>
</feature>
<dbReference type="GeneID" id="117362065"/>
<dbReference type="GO" id="GO:0005634">
    <property type="term" value="C:nucleus"/>
    <property type="evidence" value="ECO:0007669"/>
    <property type="project" value="TreeGrafter"/>
</dbReference>
<feature type="compositionally biased region" description="Basic residues" evidence="1">
    <location>
        <begin position="417"/>
        <end position="426"/>
    </location>
</feature>
<dbReference type="PROSITE" id="PS50896">
    <property type="entry name" value="LISH"/>
    <property type="match status" value="1"/>
</dbReference>
<dbReference type="KEGG" id="gsh:117362065"/>
<dbReference type="InterPro" id="IPR031442">
    <property type="entry name" value="NPAT_C"/>
</dbReference>
<dbReference type="FunCoup" id="A0A6P8R1D4">
    <property type="interactions" value="4165"/>
</dbReference>
<feature type="region of interest" description="Disordered" evidence="1">
    <location>
        <begin position="443"/>
        <end position="520"/>
    </location>
</feature>
<feature type="region of interest" description="Disordered" evidence="1">
    <location>
        <begin position="373"/>
        <end position="392"/>
    </location>
</feature>
<keyword evidence="3" id="KW-1185">Reference proteome</keyword>
<feature type="region of interest" description="Disordered" evidence="1">
    <location>
        <begin position="994"/>
        <end position="1054"/>
    </location>
</feature>
<proteinExistence type="predicted"/>
<feature type="compositionally biased region" description="Basic and acidic residues" evidence="1">
    <location>
        <begin position="1368"/>
        <end position="1387"/>
    </location>
</feature>
<feature type="region of interest" description="Disordered" evidence="1">
    <location>
        <begin position="555"/>
        <end position="584"/>
    </location>
</feature>
<feature type="compositionally biased region" description="Polar residues" evidence="1">
    <location>
        <begin position="218"/>
        <end position="230"/>
    </location>
</feature>
<evidence type="ECO:0000259" key="2">
    <source>
        <dbReference type="Pfam" id="PF15712"/>
    </source>
</evidence>
<dbReference type="Pfam" id="PF15712">
    <property type="entry name" value="NPAT_C"/>
    <property type="match status" value="2"/>
</dbReference>
<feature type="domain" description="Protein NPAT C-terminal" evidence="2">
    <location>
        <begin position="763"/>
        <end position="1401"/>
    </location>
</feature>
<name>A0A6P8R1D4_GEOSA</name>
<feature type="compositionally biased region" description="Polar residues" evidence="1">
    <location>
        <begin position="1097"/>
        <end position="1114"/>
    </location>
</feature>
<dbReference type="OrthoDB" id="6287635at2759"/>
<feature type="domain" description="Protein NPAT C-terminal" evidence="2">
    <location>
        <begin position="1422"/>
        <end position="1448"/>
    </location>
</feature>
<dbReference type="InterPro" id="IPR006594">
    <property type="entry name" value="LisH"/>
</dbReference>
<sequence length="1448" mass="156458">MLLPSDVARLVLGYLQQEKLTSTCRAFIMESSDLKEYAEHYTDDGCIPGCILSLFGKNLTTILNEYVTMKAKETTPDVPVMMSSLWKKLDYTLGQIRSMQNSVAFSTHQRTRTRIGLASVRRQQALAGSGLLTLSQQEGQQPSPPMTVTNIINRSASQARSNPLFFHQSSALDSRPSSNVSAGSSLHVSLPGPSDKRQPLSLLSPGSRKGDTQKRRSMTISGPHTTIRNIQCSSTSTIGESDVFQELREGNFPEMVIQNARDTILSNKCLQEKLAENINKFLGSDTNATLASRQTDNTAAEPDPAFDEILAFEGGEIHMSEEALQDILEQTASDPAFQGLFDLFEYGKTKSSKCVIQDYSSQNETEVLCTTAPQETSTNTLQPSAQNQDAEVPAESVLPAYSDPKISNDSQMDNTHQKMKVHNRCPARFKQWKSTEKRYAALHSPVNSEQEKGAASASQPPLDEPNTRQSASRDLTLLPETGSETLITDDSEFTAIPDVPGESGFEPCPSSILSHSQDSSNVPMEIISESGSNEQHIAQECLLTEKCISTNCELSKEPSESERMQVSSDSCVDPSADSSGKEETKVESVTAVRLVQVLTDEADHEDSGFFSVPVVGMSDESETSEKQYEIADPSSGNQLDRGMLVLSEPVQNTLNVNSVSAESDKTPEIDAGTKKPLLSLNHENIVHPALRNAEGFVQNYEALSVTPNNIVPCSETADNILSEDMILSSSNSQTVELDSNGIVSLKIIISDEPSILSDTELNNAISSITGDGLSTIIMSSPAKQPLTNTALSPCLFSKEATNLASPSERTADSTVLEQGMLVLRPKDTAAANSINLQTEDGTVLSLVSSPHFSKDSGFLQLMPATSTSFGQANSVFIATCVPEPPALDNTVTQSNIMMGPCKSAQSQQLLQTPPKSSSMLAASQTSPSFSQGSAIIIASPVQPLLQGMMGMIPVSLVGQSGNVLSPQVLHMPLAAPVGNQLPLPPKSQKLIGARNTVSGRKSASTVDSWSNQPGPHAQRSGKSEKSVTADVEQRPEVNSSLVASDTTKSSSKLSGSHRRVLCFDNCSSLPGGGSSFASNIQTPSQSKERKEIPDYSLKSSISTSPSGKNSQATAISKPELEKLPVAKSSSSSETVFPRISTSVTVRDMPEKRCTPTSLLTDAVYKTTANKENELRGDNEKQKSQEVNSLSTYAEKIVPSVPEVNRRQTCFPNILRRNYHEPKRGPSKFSHTLSLASPLAKQAGDMLQKLQWQSPAAKQVDDNLPIPRTPGSGTGDRHPDDAMDSTRTPTCRCTVEEGGTPRILLPPATPEMPACSPASEAGSENSVSMAAHTLMILSRAAIAKTSGSTPLKDNTQQPRSSRSTTKKRKLEELNEHEKDECSSSKKEAQSSTPPLKRKKMKVLLTRKAFEGEVCSSVCRYLEKEKKRKLDSFPAGMDVDKFLLSLHYDE</sequence>
<dbReference type="PANTHER" id="PTHR15087:SF14">
    <property type="entry name" value="PROTEIN NPAT"/>
    <property type="match status" value="1"/>
</dbReference>
<feature type="region of interest" description="Disordered" evidence="1">
    <location>
        <begin position="1344"/>
        <end position="1397"/>
    </location>
</feature>
<feature type="compositionally biased region" description="Polar residues" evidence="1">
    <location>
        <begin position="405"/>
        <end position="414"/>
    </location>
</feature>
<dbReference type="InterPro" id="IPR052850">
    <property type="entry name" value="NPAT_LisH"/>
</dbReference>
<feature type="compositionally biased region" description="Polar residues" evidence="1">
    <location>
        <begin position="511"/>
        <end position="520"/>
    </location>
</feature>
<reference evidence="4" key="1">
    <citation type="submission" date="2025-08" db="UniProtKB">
        <authorList>
            <consortium name="RefSeq"/>
        </authorList>
    </citation>
    <scope>IDENTIFICATION</scope>
</reference>